<dbReference type="GO" id="GO:0032541">
    <property type="term" value="C:cortical endoplasmic reticulum"/>
    <property type="evidence" value="ECO:0007669"/>
    <property type="project" value="TreeGrafter"/>
</dbReference>
<accession>A0A8H4BJN4</accession>
<proteinExistence type="inferred from homology"/>
<dbReference type="SMART" id="SM00568">
    <property type="entry name" value="GRAM"/>
    <property type="match status" value="1"/>
</dbReference>
<feature type="coiled-coil region" evidence="6">
    <location>
        <begin position="472"/>
        <end position="499"/>
    </location>
</feature>
<name>A0A8H4BJN4_MUCCL</name>
<dbReference type="AlphaFoldDB" id="A0A8H4BJN4"/>
<evidence type="ECO:0000256" key="3">
    <source>
        <dbReference type="ARBA" id="ARBA00022692"/>
    </source>
</evidence>
<dbReference type="PROSITE" id="PS51778">
    <property type="entry name" value="VAST"/>
    <property type="match status" value="1"/>
</dbReference>
<dbReference type="GO" id="GO:0005886">
    <property type="term" value="C:plasma membrane"/>
    <property type="evidence" value="ECO:0007669"/>
    <property type="project" value="TreeGrafter"/>
</dbReference>
<protein>
    <submittedName>
        <fullName evidence="9">GRAM domain-containing protein</fullName>
    </submittedName>
</protein>
<dbReference type="GO" id="GO:0140268">
    <property type="term" value="C:endoplasmic reticulum-plasma membrane contact site"/>
    <property type="evidence" value="ECO:0007669"/>
    <property type="project" value="TreeGrafter"/>
</dbReference>
<dbReference type="InterPro" id="IPR051482">
    <property type="entry name" value="Cholesterol_transport"/>
</dbReference>
<dbReference type="CDD" id="cd13220">
    <property type="entry name" value="PH-GRAM_GRAMDC"/>
    <property type="match status" value="1"/>
</dbReference>
<organism evidence="9 10">
    <name type="scientific">Mucor circinelloides f. lusitanicus</name>
    <name type="common">Mucor racemosus var. lusitanicus</name>
    <dbReference type="NCBI Taxonomy" id="29924"/>
    <lineage>
        <taxon>Eukaryota</taxon>
        <taxon>Fungi</taxon>
        <taxon>Fungi incertae sedis</taxon>
        <taxon>Mucoromycota</taxon>
        <taxon>Mucoromycotina</taxon>
        <taxon>Mucoromycetes</taxon>
        <taxon>Mucorales</taxon>
        <taxon>Mucorineae</taxon>
        <taxon>Mucoraceae</taxon>
        <taxon>Mucor</taxon>
    </lineage>
</organism>
<comment type="subcellular location">
    <subcellularLocation>
        <location evidence="1">Membrane</location>
        <topology evidence="1">Single-pass membrane protein</topology>
    </subcellularLocation>
</comment>
<dbReference type="Gene3D" id="2.30.29.30">
    <property type="entry name" value="Pleckstrin-homology domain (PH domain)/Phosphotyrosine-binding domain (PTB)"/>
    <property type="match status" value="1"/>
</dbReference>
<gene>
    <name evidence="9" type="ORF">FB192DRAFT_1278295</name>
</gene>
<dbReference type="GO" id="GO:0032934">
    <property type="term" value="F:sterol binding"/>
    <property type="evidence" value="ECO:0007669"/>
    <property type="project" value="TreeGrafter"/>
</dbReference>
<evidence type="ECO:0000313" key="9">
    <source>
        <dbReference type="EMBL" id="KAF1803564.1"/>
    </source>
</evidence>
<evidence type="ECO:0000256" key="5">
    <source>
        <dbReference type="ARBA" id="ARBA00023136"/>
    </source>
</evidence>
<comment type="similarity">
    <text evidence="2">Belongs to the YSP2 family.</text>
</comment>
<evidence type="ECO:0000313" key="10">
    <source>
        <dbReference type="Proteomes" id="UP000469890"/>
    </source>
</evidence>
<dbReference type="PANTHER" id="PTHR23319:SF4">
    <property type="entry name" value="GRAM DOMAIN CONTAINING 1B, ISOFORM E"/>
    <property type="match status" value="1"/>
</dbReference>
<dbReference type="PANTHER" id="PTHR23319">
    <property type="entry name" value="GRAM DOMAIN CONTAINING 1B, ISOFORM E"/>
    <property type="match status" value="1"/>
</dbReference>
<evidence type="ECO:0000256" key="2">
    <source>
        <dbReference type="ARBA" id="ARBA00006582"/>
    </source>
</evidence>
<keyword evidence="6" id="KW-0175">Coiled coil</keyword>
<reference evidence="9 10" key="1">
    <citation type="submission" date="2019-09" db="EMBL/GenBank/DDBJ databases">
        <authorList>
            <consortium name="DOE Joint Genome Institute"/>
            <person name="Mondo S.J."/>
            <person name="Navarro-Mendoza M.I."/>
            <person name="Perez-Arques C."/>
            <person name="Panchal S."/>
            <person name="Nicolas F.E."/>
            <person name="Ganguly P."/>
            <person name="Pangilinan J."/>
            <person name="Grigoriev I."/>
            <person name="Heitman J."/>
            <person name="Sanya K."/>
            <person name="Garre V."/>
        </authorList>
    </citation>
    <scope>NUCLEOTIDE SEQUENCE [LARGE SCALE GENOMIC DNA]</scope>
    <source>
        <strain evidence="9 10">MU402</strain>
    </source>
</reference>
<comment type="caution">
    <text evidence="9">The sequence shown here is derived from an EMBL/GenBank/DDBJ whole genome shotgun (WGS) entry which is preliminary data.</text>
</comment>
<sequence>MGSDGSFSISASAESSTVALPNTTRFANDKRNNDFHSLFRSVPDQERLIDDYGCALQKEILLQGRVYISEHHLCFNANIFGWITNLVIAFADIEDIEKRSTAIFIPNAILISTCSSKHFLASFLSRDQAYDQMVEIWKASRANSSTIQVHAGGFKGDDATEFSGSDESDYTSTENASENKNVQIKEQTECECSKTDQHFPTVVMDKQYDTTIETMYNLLFNSTFMNKFLCEVEKKVCIGEWSKNEGCVHSRESSYIKYLGGSIGPKSTKCYLKEEVLHLDTTDYVSQLTVTQTPDVPSGGSFSVKTRTCISWCGQGQVRVLVTVLVDFTKSSWLKSTIEKASIDGQQNFYKSLDAAVRKYLDSKRRHRHRNQADKTQDAASPAATAATAATEKQHIVIETLSSILNWLISNASAPTTAQLTAICMAMMVMTNLYIASKMAGVDKQLNQLQHHKHPVNHSYGDGEEAISDEQLQFSRLAKQKLDKQMVELEKMIQKAGQSMEQVTHAVQHQRKRILDPEFI</sequence>
<dbReference type="Pfam" id="PF02893">
    <property type="entry name" value="GRAM"/>
    <property type="match status" value="1"/>
</dbReference>
<evidence type="ECO:0000256" key="6">
    <source>
        <dbReference type="SAM" id="Coils"/>
    </source>
</evidence>
<evidence type="ECO:0000259" key="8">
    <source>
        <dbReference type="PROSITE" id="PS51778"/>
    </source>
</evidence>
<keyword evidence="4" id="KW-1133">Transmembrane helix</keyword>
<dbReference type="GO" id="GO:0120015">
    <property type="term" value="F:sterol transfer activity"/>
    <property type="evidence" value="ECO:0007669"/>
    <property type="project" value="TreeGrafter"/>
</dbReference>
<evidence type="ECO:0000256" key="4">
    <source>
        <dbReference type="ARBA" id="ARBA00022989"/>
    </source>
</evidence>
<dbReference type="GO" id="GO:0032366">
    <property type="term" value="P:intracellular sterol transport"/>
    <property type="evidence" value="ECO:0007669"/>
    <property type="project" value="TreeGrafter"/>
</dbReference>
<feature type="region of interest" description="Disordered" evidence="7">
    <location>
        <begin position="364"/>
        <end position="386"/>
    </location>
</feature>
<dbReference type="InterPro" id="IPR011993">
    <property type="entry name" value="PH-like_dom_sf"/>
</dbReference>
<dbReference type="Proteomes" id="UP000469890">
    <property type="component" value="Unassembled WGS sequence"/>
</dbReference>
<evidence type="ECO:0000256" key="1">
    <source>
        <dbReference type="ARBA" id="ARBA00004167"/>
    </source>
</evidence>
<dbReference type="InterPro" id="IPR004182">
    <property type="entry name" value="GRAM"/>
</dbReference>
<dbReference type="Pfam" id="PF16016">
    <property type="entry name" value="VASt"/>
    <property type="match status" value="1"/>
</dbReference>
<dbReference type="EMBL" id="JAAECE010000003">
    <property type="protein sequence ID" value="KAF1803564.1"/>
    <property type="molecule type" value="Genomic_DNA"/>
</dbReference>
<feature type="compositionally biased region" description="Polar residues" evidence="7">
    <location>
        <begin position="170"/>
        <end position="180"/>
    </location>
</feature>
<keyword evidence="3" id="KW-0812">Transmembrane</keyword>
<feature type="domain" description="VASt" evidence="8">
    <location>
        <begin position="199"/>
        <end position="365"/>
    </location>
</feature>
<dbReference type="GO" id="GO:0005739">
    <property type="term" value="C:mitochondrion"/>
    <property type="evidence" value="ECO:0007669"/>
    <property type="project" value="TreeGrafter"/>
</dbReference>
<evidence type="ECO:0000256" key="7">
    <source>
        <dbReference type="SAM" id="MobiDB-lite"/>
    </source>
</evidence>
<dbReference type="GO" id="GO:0005789">
    <property type="term" value="C:endoplasmic reticulum membrane"/>
    <property type="evidence" value="ECO:0007669"/>
    <property type="project" value="TreeGrafter"/>
</dbReference>
<dbReference type="InterPro" id="IPR031968">
    <property type="entry name" value="VASt"/>
</dbReference>
<keyword evidence="5" id="KW-0472">Membrane</keyword>
<feature type="region of interest" description="Disordered" evidence="7">
    <location>
        <begin position="158"/>
        <end position="180"/>
    </location>
</feature>